<protein>
    <submittedName>
        <fullName evidence="1">Uncharacterized protein</fullName>
    </submittedName>
</protein>
<reference evidence="1" key="1">
    <citation type="journal article" date="2015" name="Nature">
        <title>Complex archaea that bridge the gap between prokaryotes and eukaryotes.</title>
        <authorList>
            <person name="Spang A."/>
            <person name="Saw J.H."/>
            <person name="Jorgensen S.L."/>
            <person name="Zaremba-Niedzwiedzka K."/>
            <person name="Martijn J."/>
            <person name="Lind A.E."/>
            <person name="van Eijk R."/>
            <person name="Schleper C."/>
            <person name="Guy L."/>
            <person name="Ettema T.J."/>
        </authorList>
    </citation>
    <scope>NUCLEOTIDE SEQUENCE</scope>
</reference>
<sequence>MKEFPFIIAEAFTKGLRPEDTFLDREGYLEECLNMRPGVAGLLS</sequence>
<organism evidence="1">
    <name type="scientific">marine sediment metagenome</name>
    <dbReference type="NCBI Taxonomy" id="412755"/>
    <lineage>
        <taxon>unclassified sequences</taxon>
        <taxon>metagenomes</taxon>
        <taxon>ecological metagenomes</taxon>
    </lineage>
</organism>
<dbReference type="EMBL" id="LAZR01031660">
    <property type="protein sequence ID" value="KKL53088.1"/>
    <property type="molecule type" value="Genomic_DNA"/>
</dbReference>
<evidence type="ECO:0000313" key="1">
    <source>
        <dbReference type="EMBL" id="KKL53088.1"/>
    </source>
</evidence>
<feature type="non-terminal residue" evidence="1">
    <location>
        <position position="44"/>
    </location>
</feature>
<accession>A0A0F9CUP5</accession>
<name>A0A0F9CUP5_9ZZZZ</name>
<gene>
    <name evidence="1" type="ORF">LCGC14_2278980</name>
</gene>
<dbReference type="AlphaFoldDB" id="A0A0F9CUP5"/>
<comment type="caution">
    <text evidence="1">The sequence shown here is derived from an EMBL/GenBank/DDBJ whole genome shotgun (WGS) entry which is preliminary data.</text>
</comment>
<proteinExistence type="predicted"/>